<dbReference type="KEGG" id="gtr:GLOTRDRAFT_129672"/>
<evidence type="ECO:0000256" key="1">
    <source>
        <dbReference type="ARBA" id="ARBA00022857"/>
    </source>
</evidence>
<evidence type="ECO:0000313" key="2">
    <source>
        <dbReference type="EMBL" id="EPQ55397.1"/>
    </source>
</evidence>
<dbReference type="OrthoDB" id="1888931at2759"/>
<proteinExistence type="predicted"/>
<keyword evidence="3" id="KW-1185">Reference proteome</keyword>
<dbReference type="eggNOG" id="KOG0725">
    <property type="taxonomic scope" value="Eukaryota"/>
</dbReference>
<dbReference type="CDD" id="cd05233">
    <property type="entry name" value="SDR_c"/>
    <property type="match status" value="1"/>
</dbReference>
<dbReference type="HOGENOM" id="CLU_010194_1_0_1"/>
<protein>
    <submittedName>
        <fullName evidence="2">NAD P-binding protein</fullName>
    </submittedName>
</protein>
<dbReference type="PRINTS" id="PR00081">
    <property type="entry name" value="GDHRDH"/>
</dbReference>
<dbReference type="FunFam" id="3.40.50.720:FF:000084">
    <property type="entry name" value="Short-chain dehydrogenase reductase"/>
    <property type="match status" value="1"/>
</dbReference>
<dbReference type="Gene3D" id="3.40.50.720">
    <property type="entry name" value="NAD(P)-binding Rossmann-like Domain"/>
    <property type="match status" value="1"/>
</dbReference>
<dbReference type="PANTHER" id="PTHR42820">
    <property type="entry name" value="SHORT-CHAIN DEHYDROGENASE REDUCTASE"/>
    <property type="match status" value="1"/>
</dbReference>
<dbReference type="EMBL" id="KB469302">
    <property type="protein sequence ID" value="EPQ55397.1"/>
    <property type="molecule type" value="Genomic_DNA"/>
</dbReference>
<reference evidence="2 3" key="1">
    <citation type="journal article" date="2012" name="Science">
        <title>The Paleozoic origin of enzymatic lignin decomposition reconstructed from 31 fungal genomes.</title>
        <authorList>
            <person name="Floudas D."/>
            <person name="Binder M."/>
            <person name="Riley R."/>
            <person name="Barry K."/>
            <person name="Blanchette R.A."/>
            <person name="Henrissat B."/>
            <person name="Martinez A.T."/>
            <person name="Otillar R."/>
            <person name="Spatafora J.W."/>
            <person name="Yadav J.S."/>
            <person name="Aerts A."/>
            <person name="Benoit I."/>
            <person name="Boyd A."/>
            <person name="Carlson A."/>
            <person name="Copeland A."/>
            <person name="Coutinho P.M."/>
            <person name="de Vries R.P."/>
            <person name="Ferreira P."/>
            <person name="Findley K."/>
            <person name="Foster B."/>
            <person name="Gaskell J."/>
            <person name="Glotzer D."/>
            <person name="Gorecki P."/>
            <person name="Heitman J."/>
            <person name="Hesse C."/>
            <person name="Hori C."/>
            <person name="Igarashi K."/>
            <person name="Jurgens J.A."/>
            <person name="Kallen N."/>
            <person name="Kersten P."/>
            <person name="Kohler A."/>
            <person name="Kuees U."/>
            <person name="Kumar T.K.A."/>
            <person name="Kuo A."/>
            <person name="LaButti K."/>
            <person name="Larrondo L.F."/>
            <person name="Lindquist E."/>
            <person name="Ling A."/>
            <person name="Lombard V."/>
            <person name="Lucas S."/>
            <person name="Lundell T."/>
            <person name="Martin R."/>
            <person name="McLaughlin D.J."/>
            <person name="Morgenstern I."/>
            <person name="Morin E."/>
            <person name="Murat C."/>
            <person name="Nagy L.G."/>
            <person name="Nolan M."/>
            <person name="Ohm R.A."/>
            <person name="Patyshakuliyeva A."/>
            <person name="Rokas A."/>
            <person name="Ruiz-Duenas F.J."/>
            <person name="Sabat G."/>
            <person name="Salamov A."/>
            <person name="Samejima M."/>
            <person name="Schmutz J."/>
            <person name="Slot J.C."/>
            <person name="St John F."/>
            <person name="Stenlid J."/>
            <person name="Sun H."/>
            <person name="Sun S."/>
            <person name="Syed K."/>
            <person name="Tsang A."/>
            <person name="Wiebenga A."/>
            <person name="Young D."/>
            <person name="Pisabarro A."/>
            <person name="Eastwood D.C."/>
            <person name="Martin F."/>
            <person name="Cullen D."/>
            <person name="Grigoriev I.V."/>
            <person name="Hibbett D.S."/>
        </authorList>
    </citation>
    <scope>NUCLEOTIDE SEQUENCE [LARGE SCALE GENOMIC DNA]</scope>
    <source>
        <strain evidence="2 3">ATCC 11539</strain>
    </source>
</reference>
<gene>
    <name evidence="2" type="ORF">GLOTRDRAFT_129672</name>
</gene>
<dbReference type="InterPro" id="IPR002347">
    <property type="entry name" value="SDR_fam"/>
</dbReference>
<keyword evidence="1" id="KW-0521">NADP</keyword>
<dbReference type="SUPFAM" id="SSF51735">
    <property type="entry name" value="NAD(P)-binding Rossmann-fold domains"/>
    <property type="match status" value="1"/>
</dbReference>
<dbReference type="GeneID" id="19301984"/>
<dbReference type="RefSeq" id="XP_007866523.1">
    <property type="nucleotide sequence ID" value="XM_007868332.1"/>
</dbReference>
<dbReference type="PROSITE" id="PS00061">
    <property type="entry name" value="ADH_SHORT"/>
    <property type="match status" value="1"/>
</dbReference>
<accession>S7Q794</accession>
<sequence length="260" mass="27050">MSGVGRLAGKVALITGAGRGIGLAATKRFLAEGAKVVLADIDLSAAQKDAELLKEQYKDSVTFIRGDVAKEKDVKASCQLPLEKWGKLDVALLNAGVSHLLQPWLTTDESVLDRILAVNVKGPWLGMKHSAAAMIASPHKGKGCSIVLTSSVASLYGHPAFSAYVASKWAVRGLGLAGAQEFARHGIRVNTVQPGATDTRVFWDAAPGGMQDKVAMGALNVMGRLADPGEVASVMLFLASDEASFMTGSTVAVHAGATPT</sequence>
<dbReference type="InterPro" id="IPR020904">
    <property type="entry name" value="Sc_DH/Rdtase_CS"/>
</dbReference>
<dbReference type="Proteomes" id="UP000030669">
    <property type="component" value="Unassembled WGS sequence"/>
</dbReference>
<dbReference type="AlphaFoldDB" id="S7Q794"/>
<dbReference type="Pfam" id="PF13561">
    <property type="entry name" value="adh_short_C2"/>
    <property type="match status" value="1"/>
</dbReference>
<organism evidence="2 3">
    <name type="scientific">Gloeophyllum trabeum (strain ATCC 11539 / FP-39264 / Madison 617)</name>
    <name type="common">Brown rot fungus</name>
    <dbReference type="NCBI Taxonomy" id="670483"/>
    <lineage>
        <taxon>Eukaryota</taxon>
        <taxon>Fungi</taxon>
        <taxon>Dikarya</taxon>
        <taxon>Basidiomycota</taxon>
        <taxon>Agaricomycotina</taxon>
        <taxon>Agaricomycetes</taxon>
        <taxon>Gloeophyllales</taxon>
        <taxon>Gloeophyllaceae</taxon>
        <taxon>Gloeophyllum</taxon>
    </lineage>
</organism>
<dbReference type="InterPro" id="IPR036291">
    <property type="entry name" value="NAD(P)-bd_dom_sf"/>
</dbReference>
<name>S7Q794_GLOTA</name>
<dbReference type="PANTHER" id="PTHR42820:SF1">
    <property type="entry name" value="SHORT-CHAIN DEHYDROGENASE_REDUCTASE FAMILY PROTEIN"/>
    <property type="match status" value="1"/>
</dbReference>
<evidence type="ECO:0000313" key="3">
    <source>
        <dbReference type="Proteomes" id="UP000030669"/>
    </source>
</evidence>
<dbReference type="STRING" id="670483.S7Q794"/>
<dbReference type="OMA" id="VNNVGHW"/>